<dbReference type="HAMAP" id="MF_00214">
    <property type="entry name" value="AroD"/>
    <property type="match status" value="1"/>
</dbReference>
<reference evidence="6 7" key="1">
    <citation type="submission" date="2016-10" db="EMBL/GenBank/DDBJ databases">
        <authorList>
            <person name="de Groot N.N."/>
        </authorList>
    </citation>
    <scope>NUCLEOTIDE SEQUENCE [LARGE SCALE GENOMIC DNA]</scope>
    <source>
        <strain evidence="7">P4B,CCM 7963,CECT 7998,DSM 25260,IBRC-M 10614,KCTC 13821</strain>
    </source>
</reference>
<comment type="subunit">
    <text evidence="5">Homodimer.</text>
</comment>
<evidence type="ECO:0000256" key="1">
    <source>
        <dbReference type="ARBA" id="ARBA00001864"/>
    </source>
</evidence>
<proteinExistence type="inferred from homology"/>
<dbReference type="UniPathway" id="UPA00053">
    <property type="reaction ID" value="UER00086"/>
</dbReference>
<evidence type="ECO:0000256" key="5">
    <source>
        <dbReference type="HAMAP-Rule" id="MF_00214"/>
    </source>
</evidence>
<comment type="function">
    <text evidence="5">Involved in the third step of the chorismate pathway, which leads to the biosynthesis of aromatic amino acids. Catalyzes the cis-dehydration of 3-dehydroquinate (DHQ) and introduces the first double bond of the aromatic ring to yield 3-dehydroshikimate.</text>
</comment>
<dbReference type="NCBIfam" id="TIGR01093">
    <property type="entry name" value="aroD"/>
    <property type="match status" value="1"/>
</dbReference>
<dbReference type="GO" id="GO:0046279">
    <property type="term" value="P:3,4-dihydroxybenzoate biosynthetic process"/>
    <property type="evidence" value="ECO:0007669"/>
    <property type="project" value="TreeGrafter"/>
</dbReference>
<dbReference type="InterPro" id="IPR050146">
    <property type="entry name" value="Type-I_3-dehydroquinase"/>
</dbReference>
<dbReference type="AlphaFoldDB" id="A0A1G8GZF1"/>
<dbReference type="Proteomes" id="UP000199017">
    <property type="component" value="Unassembled WGS sequence"/>
</dbReference>
<comment type="caution">
    <text evidence="5">Lacks conserved residue(s) required for the propagation of feature annotation.</text>
</comment>
<dbReference type="EMBL" id="FNDU01000004">
    <property type="protein sequence ID" value="SDH99778.1"/>
    <property type="molecule type" value="Genomic_DNA"/>
</dbReference>
<feature type="active site" description="Proton donor/acceptor" evidence="5">
    <location>
        <position position="146"/>
    </location>
</feature>
<feature type="binding site" evidence="5">
    <location>
        <position position="234"/>
    </location>
    <ligand>
        <name>3-dehydroquinate</name>
        <dbReference type="ChEBI" id="CHEBI:32364"/>
    </ligand>
</feature>
<dbReference type="PANTHER" id="PTHR43699">
    <property type="entry name" value="3-DEHYDROQUINATE DEHYDRATASE"/>
    <property type="match status" value="1"/>
</dbReference>
<evidence type="ECO:0000313" key="7">
    <source>
        <dbReference type="Proteomes" id="UP000199017"/>
    </source>
</evidence>
<name>A0A1G8GZF1_9BACI</name>
<gene>
    <name evidence="5" type="primary">aroD</name>
    <name evidence="6" type="ORF">SAMN05216352_10439</name>
</gene>
<comment type="catalytic activity">
    <reaction evidence="1 5">
        <text>3-dehydroquinate = 3-dehydroshikimate + H2O</text>
        <dbReference type="Rhea" id="RHEA:21096"/>
        <dbReference type="ChEBI" id="CHEBI:15377"/>
        <dbReference type="ChEBI" id="CHEBI:16630"/>
        <dbReference type="ChEBI" id="CHEBI:32364"/>
        <dbReference type="EC" id="4.2.1.10"/>
    </reaction>
</comment>
<dbReference type="RefSeq" id="WP_091583346.1">
    <property type="nucleotide sequence ID" value="NZ_FNDU01000004.1"/>
</dbReference>
<feature type="active site" description="Schiff-base intermediate with substrate" evidence="5">
    <location>
        <position position="173"/>
    </location>
</feature>
<evidence type="ECO:0000313" key="6">
    <source>
        <dbReference type="EMBL" id="SDH99778.1"/>
    </source>
</evidence>
<dbReference type="FunFam" id="3.20.20.70:FF:000047">
    <property type="entry name" value="3-dehydroquinate dehydratase"/>
    <property type="match status" value="1"/>
</dbReference>
<dbReference type="GO" id="GO:0003855">
    <property type="term" value="F:3-dehydroquinate dehydratase activity"/>
    <property type="evidence" value="ECO:0007669"/>
    <property type="project" value="UniProtKB-UniRule"/>
</dbReference>
<dbReference type="PANTHER" id="PTHR43699:SF1">
    <property type="entry name" value="3-DEHYDROQUINATE DEHYDRATASE"/>
    <property type="match status" value="1"/>
</dbReference>
<keyword evidence="3 5" id="KW-0456">Lyase</keyword>
<comment type="similarity">
    <text evidence="5">Belongs to the type-I 3-dehydroquinase family.</text>
</comment>
<feature type="binding site" evidence="5">
    <location>
        <position position="238"/>
    </location>
    <ligand>
        <name>3-dehydroquinate</name>
        <dbReference type="ChEBI" id="CHEBI:32364"/>
    </ligand>
</feature>
<accession>A0A1G8GZF1</accession>
<keyword evidence="7" id="KW-1185">Reference proteome</keyword>
<dbReference type="OrthoDB" id="9813659at2"/>
<protein>
    <recommendedName>
        <fullName evidence="5">3-dehydroquinate dehydratase</fullName>
        <shortName evidence="5">3-dehydroquinase</shortName>
        <ecNumber evidence="5">4.2.1.10</ecNumber>
    </recommendedName>
    <alternativeName>
        <fullName evidence="5">Type I DHQase</fullName>
    </alternativeName>
    <alternativeName>
        <fullName evidence="5">Type I dehydroquinase</fullName>
        <shortName evidence="5">DHQ1</shortName>
    </alternativeName>
</protein>
<dbReference type="Gene3D" id="3.20.20.70">
    <property type="entry name" value="Aldolase class I"/>
    <property type="match status" value="1"/>
</dbReference>
<feature type="binding site" evidence="5">
    <location>
        <position position="84"/>
    </location>
    <ligand>
        <name>3-dehydroquinate</name>
        <dbReference type="ChEBI" id="CHEBI:32364"/>
    </ligand>
</feature>
<dbReference type="CDD" id="cd00502">
    <property type="entry name" value="DHQase_I"/>
    <property type="match status" value="1"/>
</dbReference>
<organism evidence="6 7">
    <name type="scientific">Alteribacillus bidgolensis</name>
    <dbReference type="NCBI Taxonomy" id="930129"/>
    <lineage>
        <taxon>Bacteria</taxon>
        <taxon>Bacillati</taxon>
        <taxon>Bacillota</taxon>
        <taxon>Bacilli</taxon>
        <taxon>Bacillales</taxon>
        <taxon>Bacillaceae</taxon>
        <taxon>Alteribacillus</taxon>
    </lineage>
</organism>
<sequence>MSAKEVKVRNTVLAGGKPTICSAMVGKNQSELIEQAETIVTKKPDVVEWRVDFFENIADADAVVNTASSIRKKLGDLPLIFTIRSIKEGGQEIPLDESGKVELLKKVCETKSTDLIDYEVENDKADIDAIKQAAQQNDVKVILSFHNFNETPSEKEMLNKLEKASAYKADIGKLAVMPNNMSDVLSVLQITQTAHTDLDIPVITMSMGVDGGLTRLVGWKFGSALTFAVGSKSSAPGQIPIEVVRQLEGYLSNDS</sequence>
<evidence type="ECO:0000256" key="4">
    <source>
        <dbReference type="ARBA" id="ARBA00023270"/>
    </source>
</evidence>
<dbReference type="InterPro" id="IPR001381">
    <property type="entry name" value="DHquinase_I"/>
</dbReference>
<dbReference type="SUPFAM" id="SSF51569">
    <property type="entry name" value="Aldolase"/>
    <property type="match status" value="1"/>
</dbReference>
<keyword evidence="4 5" id="KW-0704">Schiff base</keyword>
<dbReference type="STRING" id="930129.SAMN05216352_10439"/>
<dbReference type="EC" id="4.2.1.10" evidence="5"/>
<comment type="pathway">
    <text evidence="5">Metabolic intermediate biosynthesis; chorismate biosynthesis; chorismate from D-erythrose 4-phosphate and phosphoenolpyruvate: step 3/7.</text>
</comment>
<dbReference type="Pfam" id="PF01487">
    <property type="entry name" value="DHquinase_I"/>
    <property type="match status" value="1"/>
</dbReference>
<dbReference type="GO" id="GO:0009073">
    <property type="term" value="P:aromatic amino acid family biosynthetic process"/>
    <property type="evidence" value="ECO:0007669"/>
    <property type="project" value="UniProtKB-KW"/>
</dbReference>
<dbReference type="GO" id="GO:0009423">
    <property type="term" value="P:chorismate biosynthetic process"/>
    <property type="evidence" value="ECO:0007669"/>
    <property type="project" value="UniProtKB-UniRule"/>
</dbReference>
<keyword evidence="5" id="KW-0028">Amino-acid biosynthesis</keyword>
<evidence type="ECO:0000256" key="2">
    <source>
        <dbReference type="ARBA" id="ARBA00023141"/>
    </source>
</evidence>
<dbReference type="InterPro" id="IPR013785">
    <property type="entry name" value="Aldolase_TIM"/>
</dbReference>
<feature type="binding site" evidence="5">
    <location>
        <begin position="48"/>
        <end position="50"/>
    </location>
    <ligand>
        <name>3-dehydroquinate</name>
        <dbReference type="ChEBI" id="CHEBI:32364"/>
    </ligand>
</feature>
<feature type="binding site" evidence="5">
    <location>
        <position position="215"/>
    </location>
    <ligand>
        <name>3-dehydroquinate</name>
        <dbReference type="ChEBI" id="CHEBI:32364"/>
    </ligand>
</feature>
<keyword evidence="2 5" id="KW-0057">Aromatic amino acid biosynthesis</keyword>
<evidence type="ECO:0000256" key="3">
    <source>
        <dbReference type="ARBA" id="ARBA00023239"/>
    </source>
</evidence>
<dbReference type="GO" id="GO:0008652">
    <property type="term" value="P:amino acid biosynthetic process"/>
    <property type="evidence" value="ECO:0007669"/>
    <property type="project" value="UniProtKB-KW"/>
</dbReference>